<gene>
    <name evidence="1" type="ORF">L618_003500000080</name>
</gene>
<protein>
    <submittedName>
        <fullName evidence="1">Uncharacterized protein</fullName>
    </submittedName>
</protein>
<proteinExistence type="predicted"/>
<dbReference type="Proteomes" id="UP000317573">
    <property type="component" value="Unassembled WGS sequence"/>
</dbReference>
<accession>A0A562DZL2</accession>
<reference evidence="1 2" key="1">
    <citation type="submission" date="2019-07" db="EMBL/GenBank/DDBJ databases">
        <title>Genome sequencing of lignin-degrading bacterial isolates.</title>
        <authorList>
            <person name="Gladden J."/>
        </authorList>
    </citation>
    <scope>NUCLEOTIDE SEQUENCE [LARGE SCALE GENOMIC DNA]</scope>
    <source>
        <strain evidence="1 2">J45</strain>
    </source>
</reference>
<name>A0A562DZL2_RHORH</name>
<dbReference type="AlphaFoldDB" id="A0A562DZL2"/>
<organism evidence="1 2">
    <name type="scientific">Rhodococcus rhodochrous J45</name>
    <dbReference type="NCBI Taxonomy" id="935266"/>
    <lineage>
        <taxon>Bacteria</taxon>
        <taxon>Bacillati</taxon>
        <taxon>Actinomycetota</taxon>
        <taxon>Actinomycetes</taxon>
        <taxon>Mycobacteriales</taxon>
        <taxon>Nocardiaceae</taxon>
        <taxon>Rhodococcus</taxon>
    </lineage>
</organism>
<evidence type="ECO:0000313" key="1">
    <source>
        <dbReference type="EMBL" id="TWH14924.1"/>
    </source>
</evidence>
<dbReference type="EMBL" id="VLJT01000034">
    <property type="protein sequence ID" value="TWH14924.1"/>
    <property type="molecule type" value="Genomic_DNA"/>
</dbReference>
<evidence type="ECO:0000313" key="2">
    <source>
        <dbReference type="Proteomes" id="UP000317573"/>
    </source>
</evidence>
<sequence length="100" mass="11133">MKDSLTADSMSTLDELVDSSTCNLELFRLHGVSVSDQTTRGMTTARKAMTRNPRPDENLGHPAHSILHIVAELESLALDMAYEKRDRLVDTYREDGEPAS</sequence>
<comment type="caution">
    <text evidence="1">The sequence shown here is derived from an EMBL/GenBank/DDBJ whole genome shotgun (WGS) entry which is preliminary data.</text>
</comment>